<accession>A0A397J9X1</accession>
<keyword evidence="2" id="KW-1185">Reference proteome</keyword>
<reference evidence="1 2" key="1">
    <citation type="submission" date="2018-08" db="EMBL/GenBank/DDBJ databases">
        <title>Genome and evolution of the arbuscular mycorrhizal fungus Diversispora epigaea (formerly Glomus versiforme) and its bacterial endosymbionts.</title>
        <authorList>
            <person name="Sun X."/>
            <person name="Fei Z."/>
            <person name="Harrison M."/>
        </authorList>
    </citation>
    <scope>NUCLEOTIDE SEQUENCE [LARGE SCALE GENOMIC DNA]</scope>
    <source>
        <strain evidence="1 2">IT104</strain>
    </source>
</reference>
<sequence>MKSNLQALEENLLKNGFNRALDLSGRALESLLRPSPIKTSKYLTFDSSVDFNVYHSSGKGKWDHSLN</sequence>
<organism evidence="1 2">
    <name type="scientific">Diversispora epigaea</name>
    <dbReference type="NCBI Taxonomy" id="1348612"/>
    <lineage>
        <taxon>Eukaryota</taxon>
        <taxon>Fungi</taxon>
        <taxon>Fungi incertae sedis</taxon>
        <taxon>Mucoromycota</taxon>
        <taxon>Glomeromycotina</taxon>
        <taxon>Glomeromycetes</taxon>
        <taxon>Diversisporales</taxon>
        <taxon>Diversisporaceae</taxon>
        <taxon>Diversispora</taxon>
    </lineage>
</organism>
<evidence type="ECO:0000313" key="1">
    <source>
        <dbReference type="EMBL" id="RHZ83578.1"/>
    </source>
</evidence>
<comment type="caution">
    <text evidence="1">The sequence shown here is derived from an EMBL/GenBank/DDBJ whole genome shotgun (WGS) entry which is preliminary data.</text>
</comment>
<dbReference type="AlphaFoldDB" id="A0A397J9X1"/>
<proteinExistence type="predicted"/>
<dbReference type="EMBL" id="PQFF01000087">
    <property type="protein sequence ID" value="RHZ83578.1"/>
    <property type="molecule type" value="Genomic_DNA"/>
</dbReference>
<gene>
    <name evidence="1" type="ORF">Glove_91g13</name>
</gene>
<protein>
    <submittedName>
        <fullName evidence="1">Uncharacterized protein</fullName>
    </submittedName>
</protein>
<name>A0A397J9X1_9GLOM</name>
<evidence type="ECO:0000313" key="2">
    <source>
        <dbReference type="Proteomes" id="UP000266861"/>
    </source>
</evidence>
<dbReference type="Proteomes" id="UP000266861">
    <property type="component" value="Unassembled WGS sequence"/>
</dbReference>